<gene>
    <name evidence="1" type="ORF">AVEN_244441_1</name>
</gene>
<keyword evidence="2" id="KW-1185">Reference proteome</keyword>
<comment type="caution">
    <text evidence="1">The sequence shown here is derived from an EMBL/GenBank/DDBJ whole genome shotgun (WGS) entry which is preliminary data.</text>
</comment>
<reference evidence="1 2" key="1">
    <citation type="journal article" date="2019" name="Sci. Rep.">
        <title>Orb-weaving spider Araneus ventricosus genome elucidates the spidroin gene catalogue.</title>
        <authorList>
            <person name="Kono N."/>
            <person name="Nakamura H."/>
            <person name="Ohtoshi R."/>
            <person name="Moran D.A.P."/>
            <person name="Shinohara A."/>
            <person name="Yoshida Y."/>
            <person name="Fujiwara M."/>
            <person name="Mori M."/>
            <person name="Tomita M."/>
            <person name="Arakawa K."/>
        </authorList>
    </citation>
    <scope>NUCLEOTIDE SEQUENCE [LARGE SCALE GENOMIC DNA]</scope>
</reference>
<evidence type="ECO:0000313" key="2">
    <source>
        <dbReference type="Proteomes" id="UP000499080"/>
    </source>
</evidence>
<dbReference type="AlphaFoldDB" id="A0A4Y2NX40"/>
<proteinExistence type="predicted"/>
<organism evidence="1 2">
    <name type="scientific">Araneus ventricosus</name>
    <name type="common">Orbweaver spider</name>
    <name type="synonym">Epeira ventricosa</name>
    <dbReference type="NCBI Taxonomy" id="182803"/>
    <lineage>
        <taxon>Eukaryota</taxon>
        <taxon>Metazoa</taxon>
        <taxon>Ecdysozoa</taxon>
        <taxon>Arthropoda</taxon>
        <taxon>Chelicerata</taxon>
        <taxon>Arachnida</taxon>
        <taxon>Araneae</taxon>
        <taxon>Araneomorphae</taxon>
        <taxon>Entelegynae</taxon>
        <taxon>Araneoidea</taxon>
        <taxon>Araneidae</taxon>
        <taxon>Araneus</taxon>
    </lineage>
</organism>
<accession>A0A4Y2NX40</accession>
<name>A0A4Y2NX40_ARAVE</name>
<protein>
    <submittedName>
        <fullName evidence="1">Uncharacterized protein</fullName>
    </submittedName>
</protein>
<dbReference type="EMBL" id="BGPR01010028">
    <property type="protein sequence ID" value="GBN43851.1"/>
    <property type="molecule type" value="Genomic_DNA"/>
</dbReference>
<dbReference type="Proteomes" id="UP000499080">
    <property type="component" value="Unassembled WGS sequence"/>
</dbReference>
<sequence>MLDLSLWQLEKHLISKRFHFFGGARLPRQSGQCVLFTYSSSKKPINDARLNQTPQATEEQNFCTDKGQTYSNFSLSQKGPKNVPQNPEIYIPYQDLPPPHLAIVCYSS</sequence>
<evidence type="ECO:0000313" key="1">
    <source>
        <dbReference type="EMBL" id="GBN43851.1"/>
    </source>
</evidence>